<dbReference type="InterPro" id="IPR016120">
    <property type="entry name" value="Sig_transdc_His_kin_SpoOB"/>
</dbReference>
<dbReference type="PANTHER" id="PTHR40448:SF1">
    <property type="entry name" value="TWO-COMPONENT SENSOR HISTIDINE KINASE"/>
    <property type="match status" value="1"/>
</dbReference>
<protein>
    <submittedName>
        <fullName evidence="6">Sensor histidine kinase</fullName>
        <ecNumber evidence="6">2.7.13.3</ecNumber>
    </submittedName>
</protein>
<reference evidence="7" key="1">
    <citation type="journal article" date="2019" name="Int. J. Syst. Evol. Microbiol.">
        <title>The Global Catalogue of Microorganisms (GCM) 10K type strain sequencing project: providing services to taxonomists for standard genome sequencing and annotation.</title>
        <authorList>
            <consortium name="The Broad Institute Genomics Platform"/>
            <consortium name="The Broad Institute Genome Sequencing Center for Infectious Disease"/>
            <person name="Wu L."/>
            <person name="Ma J."/>
        </authorList>
    </citation>
    <scope>NUCLEOTIDE SEQUENCE [LARGE SCALE GENOMIC DNA]</scope>
    <source>
        <strain evidence="7">CGMCC 1.19032</strain>
    </source>
</reference>
<dbReference type="CDD" id="cd16935">
    <property type="entry name" value="HATPase_AgrC-ComD-like"/>
    <property type="match status" value="1"/>
</dbReference>
<dbReference type="Pfam" id="PF14501">
    <property type="entry name" value="HATPase_c_5"/>
    <property type="match status" value="1"/>
</dbReference>
<comment type="caution">
    <text evidence="6">The sequence shown here is derived from an EMBL/GenBank/DDBJ whole genome shotgun (WGS) entry which is preliminary data.</text>
</comment>
<dbReference type="GO" id="GO:0004673">
    <property type="term" value="F:protein histidine kinase activity"/>
    <property type="evidence" value="ECO:0007669"/>
    <property type="project" value="UniProtKB-EC"/>
</dbReference>
<keyword evidence="7" id="KW-1185">Reference proteome</keyword>
<dbReference type="Pfam" id="PF14689">
    <property type="entry name" value="SPOB_a"/>
    <property type="match status" value="1"/>
</dbReference>
<dbReference type="EC" id="2.7.13.3" evidence="6"/>
<evidence type="ECO:0000313" key="7">
    <source>
        <dbReference type="Proteomes" id="UP001595969"/>
    </source>
</evidence>
<evidence type="ECO:0000256" key="3">
    <source>
        <dbReference type="ARBA" id="ARBA00022777"/>
    </source>
</evidence>
<dbReference type="RefSeq" id="WP_204654503.1">
    <property type="nucleotide sequence ID" value="NZ_JAFBFD010000029.1"/>
</dbReference>
<dbReference type="PANTHER" id="PTHR40448">
    <property type="entry name" value="TWO-COMPONENT SENSOR HISTIDINE KINASE"/>
    <property type="match status" value="1"/>
</dbReference>
<dbReference type="EMBL" id="JBHSGS010000055">
    <property type="protein sequence ID" value="MFC4720077.1"/>
    <property type="molecule type" value="Genomic_DNA"/>
</dbReference>
<dbReference type="SUPFAM" id="SSF55890">
    <property type="entry name" value="Sporulation response regulatory protein Spo0B"/>
    <property type="match status" value="1"/>
</dbReference>
<feature type="domain" description="SpoOB alpha-helical" evidence="5">
    <location>
        <begin position="25"/>
        <end position="78"/>
    </location>
</feature>
<keyword evidence="2 6" id="KW-0808">Transferase</keyword>
<name>A0ABV9MVR9_9ENTE</name>
<keyword evidence="3 6" id="KW-0418">Kinase</keyword>
<evidence type="ECO:0000259" key="5">
    <source>
        <dbReference type="Pfam" id="PF14689"/>
    </source>
</evidence>
<organism evidence="6 7">
    <name type="scientific">Enterococcus lemanii</name>
    <dbReference type="NCBI Taxonomy" id="1159752"/>
    <lineage>
        <taxon>Bacteria</taxon>
        <taxon>Bacillati</taxon>
        <taxon>Bacillota</taxon>
        <taxon>Bacilli</taxon>
        <taxon>Lactobacillales</taxon>
        <taxon>Enterococcaceae</taxon>
        <taxon>Enterococcus</taxon>
    </lineage>
</organism>
<evidence type="ECO:0000259" key="4">
    <source>
        <dbReference type="Pfam" id="PF14501"/>
    </source>
</evidence>
<feature type="domain" description="Sensor histidine kinase NatK-like C-terminal" evidence="4">
    <location>
        <begin position="117"/>
        <end position="217"/>
    </location>
</feature>
<evidence type="ECO:0000256" key="2">
    <source>
        <dbReference type="ARBA" id="ARBA00022679"/>
    </source>
</evidence>
<sequence>MFLKKKAKRQLEAYQSELLATHYAEVDNMYQQMRGWRHDYKNHIQVMKAYLALSDYQALERYLNELDEELSSVELVLKTGNKMADAILNSKISLAKSKGITIIGDANIPYSLVISEIDFCVLLGNLFDNAIEASLDLPEEKRLIRFYMELKGSQFYLSMTNFTAMKKQAKWFGRFQTTKGENRGLGLLRIDQTVAQLNGYLNRNSEDGAFTTEVLIPQEKNFKYI</sequence>
<dbReference type="InterPro" id="IPR036890">
    <property type="entry name" value="HATPase_C_sf"/>
</dbReference>
<gene>
    <name evidence="6" type="ORF">ACFO5I_10095</name>
</gene>
<dbReference type="SUPFAM" id="SSF55874">
    <property type="entry name" value="ATPase domain of HSP90 chaperone/DNA topoisomerase II/histidine kinase"/>
    <property type="match status" value="1"/>
</dbReference>
<dbReference type="InterPro" id="IPR039506">
    <property type="entry name" value="SPOB_a"/>
</dbReference>
<evidence type="ECO:0000313" key="6">
    <source>
        <dbReference type="EMBL" id="MFC4720077.1"/>
    </source>
</evidence>
<dbReference type="Gene3D" id="3.30.565.10">
    <property type="entry name" value="Histidine kinase-like ATPase, C-terminal domain"/>
    <property type="match status" value="1"/>
</dbReference>
<keyword evidence="1" id="KW-0597">Phosphoprotein</keyword>
<proteinExistence type="predicted"/>
<accession>A0ABV9MVR9</accession>
<dbReference type="Proteomes" id="UP001595969">
    <property type="component" value="Unassembled WGS sequence"/>
</dbReference>
<dbReference type="Gene3D" id="1.10.287.130">
    <property type="match status" value="1"/>
</dbReference>
<dbReference type="InterPro" id="IPR032834">
    <property type="entry name" value="NatK-like_C"/>
</dbReference>
<evidence type="ECO:0000256" key="1">
    <source>
        <dbReference type="ARBA" id="ARBA00022553"/>
    </source>
</evidence>